<dbReference type="RefSeq" id="WP_106298717.1">
    <property type="nucleotide sequence ID" value="NZ_PVTI01000029.1"/>
</dbReference>
<dbReference type="SUPFAM" id="SSF53383">
    <property type="entry name" value="PLP-dependent transferases"/>
    <property type="match status" value="1"/>
</dbReference>
<evidence type="ECO:0000313" key="3">
    <source>
        <dbReference type="Proteomes" id="UP000237822"/>
    </source>
</evidence>
<dbReference type="Gene3D" id="3.90.1150.10">
    <property type="entry name" value="Aspartate Aminotransferase, domain 1"/>
    <property type="match status" value="1"/>
</dbReference>
<dbReference type="InterPro" id="IPR011340">
    <property type="entry name" value="Cys_dSase-rel"/>
</dbReference>
<keyword evidence="3" id="KW-1185">Reference proteome</keyword>
<dbReference type="Pfam" id="PF00266">
    <property type="entry name" value="Aminotran_5"/>
    <property type="match status" value="1"/>
</dbReference>
<evidence type="ECO:0000259" key="1">
    <source>
        <dbReference type="Pfam" id="PF00266"/>
    </source>
</evidence>
<dbReference type="PANTHER" id="PTHR43586">
    <property type="entry name" value="CYSTEINE DESULFURASE"/>
    <property type="match status" value="1"/>
</dbReference>
<evidence type="ECO:0000313" key="2">
    <source>
        <dbReference type="EMBL" id="PRY52967.1"/>
    </source>
</evidence>
<proteinExistence type="predicted"/>
<dbReference type="OrthoDB" id="7592443at2"/>
<feature type="domain" description="Aminotransferase class V" evidence="1">
    <location>
        <begin position="22"/>
        <end position="394"/>
    </location>
</feature>
<dbReference type="Proteomes" id="UP000237822">
    <property type="component" value="Unassembled WGS sequence"/>
</dbReference>
<reference evidence="2 3" key="1">
    <citation type="submission" date="2018-03" db="EMBL/GenBank/DDBJ databases">
        <title>Genomic Encyclopedia of Archaeal and Bacterial Type Strains, Phase II (KMG-II): from individual species to whole genera.</title>
        <authorList>
            <person name="Goeker M."/>
        </authorList>
    </citation>
    <scope>NUCLEOTIDE SEQUENCE [LARGE SCALE GENOMIC DNA]</scope>
    <source>
        <strain evidence="2 3">ATCC BAA-1496</strain>
    </source>
</reference>
<dbReference type="InterPro" id="IPR015424">
    <property type="entry name" value="PyrdxlP-dep_Trfase"/>
</dbReference>
<comment type="caution">
    <text evidence="2">The sequence shown here is derived from an EMBL/GenBank/DDBJ whole genome shotgun (WGS) entry which is preliminary data.</text>
</comment>
<gene>
    <name evidence="2" type="ORF">BCF74_12941</name>
</gene>
<dbReference type="InterPro" id="IPR015421">
    <property type="entry name" value="PyrdxlP-dep_Trfase_major"/>
</dbReference>
<dbReference type="AlphaFoldDB" id="A0A2T0U4W8"/>
<dbReference type="Gene3D" id="3.40.640.10">
    <property type="entry name" value="Type I PLP-dependent aspartate aminotransferase-like (Major domain)"/>
    <property type="match status" value="1"/>
</dbReference>
<organism evidence="2 3">
    <name type="scientific">Knoellia remsis</name>
    <dbReference type="NCBI Taxonomy" id="407159"/>
    <lineage>
        <taxon>Bacteria</taxon>
        <taxon>Bacillati</taxon>
        <taxon>Actinomycetota</taxon>
        <taxon>Actinomycetes</taxon>
        <taxon>Micrococcales</taxon>
        <taxon>Intrasporangiaceae</taxon>
        <taxon>Knoellia</taxon>
    </lineage>
</organism>
<accession>A0A2T0U4W8</accession>
<protein>
    <submittedName>
        <fullName evidence="2">Cysteine desulfurase family protein (TIGR01976 family)</fullName>
    </submittedName>
</protein>
<name>A0A2T0U4W8_9MICO</name>
<dbReference type="NCBIfam" id="TIGR01976">
    <property type="entry name" value="am_tr_V_VC1184"/>
    <property type="match status" value="1"/>
</dbReference>
<dbReference type="InterPro" id="IPR015422">
    <property type="entry name" value="PyrdxlP-dep_Trfase_small"/>
</dbReference>
<dbReference type="PANTHER" id="PTHR43586:SF21">
    <property type="entry name" value="PYRIDOXAL PHOSPHATE (PLP)-DEPENDENT ASPARTATE AMINOTRANSFERASE SUPERFAMILY"/>
    <property type="match status" value="1"/>
</dbReference>
<sequence>MAYDVAAVRALFPALTEGAAHFDGPGGSQTPMPVGDAVRDTLLSAISNRGTDTASARRADAVVVEAREAMADLLGADPRGIVFGRSATALTYDLSRALARTWQPGDEVIVTRLDHDSNIRPWVQAAEAIGAVVKWAGFEGDTGELHSREVTDLITERTRLVATSAASNLIGTKPPVCKIARAVHEVGALHWVDGVHATAHASVDLDALGVDFWTCSPYKFLGPHVGVVAAAPALLETLTMDKLLPSGDAVPERFELGTLPYELLAGTTAAVDVLAGLDPDAASSGMSRRERVLAGFAALEEHEHRLLTRLEAGLRELPGVRLHSNARKRTPTLLFTVEGRASADVSRALAERGVNAPAGHFYALEASRHLGLGDLGGVRVGLAPYTDDGDIDRLLTALAELL</sequence>
<dbReference type="InterPro" id="IPR000192">
    <property type="entry name" value="Aminotrans_V_dom"/>
</dbReference>
<dbReference type="EMBL" id="PVTI01000029">
    <property type="protein sequence ID" value="PRY52967.1"/>
    <property type="molecule type" value="Genomic_DNA"/>
</dbReference>